<dbReference type="InterPro" id="IPR029058">
    <property type="entry name" value="AB_hydrolase_fold"/>
</dbReference>
<gene>
    <name evidence="10" type="ORF">PACLA_8A029697</name>
</gene>
<keyword evidence="6" id="KW-0735">Signal-anchor</keyword>
<dbReference type="InterPro" id="IPR050960">
    <property type="entry name" value="AB_hydrolase_4_sf"/>
</dbReference>
<feature type="active site" description="Charge relay system" evidence="9">
    <location>
        <position position="201"/>
    </location>
</feature>
<evidence type="ECO:0000313" key="11">
    <source>
        <dbReference type="Proteomes" id="UP001152795"/>
    </source>
</evidence>
<dbReference type="InterPro" id="IPR000073">
    <property type="entry name" value="AB_hydrolase_1"/>
</dbReference>
<comment type="caution">
    <text evidence="10">The sequence shown here is derived from an EMBL/GenBank/DDBJ whole genome shotgun (WGS) entry which is preliminary data.</text>
</comment>
<dbReference type="PIRSF" id="PIRSF005211">
    <property type="entry name" value="Ab_hydro_YheT"/>
    <property type="match status" value="1"/>
</dbReference>
<evidence type="ECO:0000256" key="8">
    <source>
        <dbReference type="ARBA" id="ARBA00023136"/>
    </source>
</evidence>
<dbReference type="PROSITE" id="PS01133">
    <property type="entry name" value="UPF0017"/>
    <property type="match status" value="1"/>
</dbReference>
<dbReference type="OrthoDB" id="5954035at2759"/>
<dbReference type="Pfam" id="PF00561">
    <property type="entry name" value="Abhydrolase_1"/>
    <property type="match status" value="1"/>
</dbReference>
<keyword evidence="4" id="KW-0812">Transmembrane</keyword>
<dbReference type="PANTHER" id="PTHR10794:SF45">
    <property type="entry name" value="MONOACYLGLYCEROL LIPASE ABHD2"/>
    <property type="match status" value="1"/>
</dbReference>
<dbReference type="InterPro" id="IPR000952">
    <property type="entry name" value="AB_hydrolase_4_CS"/>
</dbReference>
<dbReference type="InterPro" id="IPR012020">
    <property type="entry name" value="ABHD4"/>
</dbReference>
<keyword evidence="3" id="KW-0719">Serine esterase</keyword>
<comment type="subcellular location">
    <subcellularLocation>
        <location evidence="1">Membrane</location>
        <topology evidence="1">Single-pass type II membrane protein</topology>
    </subcellularLocation>
</comment>
<reference evidence="10" key="1">
    <citation type="submission" date="2020-04" db="EMBL/GenBank/DDBJ databases">
        <authorList>
            <person name="Alioto T."/>
            <person name="Alioto T."/>
            <person name="Gomez Garrido J."/>
        </authorList>
    </citation>
    <scope>NUCLEOTIDE SEQUENCE</scope>
    <source>
        <strain evidence="10">A484AB</strain>
    </source>
</reference>
<evidence type="ECO:0000256" key="6">
    <source>
        <dbReference type="ARBA" id="ARBA00022968"/>
    </source>
</evidence>
<dbReference type="GO" id="GO:0048240">
    <property type="term" value="P:sperm capacitation"/>
    <property type="evidence" value="ECO:0007669"/>
    <property type="project" value="TreeGrafter"/>
</dbReference>
<feature type="active site" description="Charge relay system" evidence="9">
    <location>
        <position position="369"/>
    </location>
</feature>
<comment type="similarity">
    <text evidence="2">Belongs to the AB hydrolase superfamily. AB hydrolase 4 family.</text>
</comment>
<dbReference type="GO" id="GO:0097524">
    <property type="term" value="C:sperm plasma membrane"/>
    <property type="evidence" value="ECO:0007669"/>
    <property type="project" value="TreeGrafter"/>
</dbReference>
<keyword evidence="11" id="KW-1185">Reference proteome</keyword>
<dbReference type="GO" id="GO:0008126">
    <property type="term" value="F:acetylesterase activity"/>
    <property type="evidence" value="ECO:0007669"/>
    <property type="project" value="TreeGrafter"/>
</dbReference>
<evidence type="ECO:0000313" key="10">
    <source>
        <dbReference type="EMBL" id="CAB3998363.1"/>
    </source>
</evidence>
<dbReference type="GO" id="GO:0043401">
    <property type="term" value="P:steroid hormone receptor signaling pathway"/>
    <property type="evidence" value="ECO:0007669"/>
    <property type="project" value="TreeGrafter"/>
</dbReference>
<dbReference type="SUPFAM" id="SSF53474">
    <property type="entry name" value="alpha/beta-Hydrolases"/>
    <property type="match status" value="1"/>
</dbReference>
<evidence type="ECO:0000256" key="4">
    <source>
        <dbReference type="ARBA" id="ARBA00022692"/>
    </source>
</evidence>
<feature type="active site" description="Charge relay system" evidence="9">
    <location>
        <position position="337"/>
    </location>
</feature>
<evidence type="ECO:0000256" key="9">
    <source>
        <dbReference type="PIRSR" id="PIRSR005211-1"/>
    </source>
</evidence>
<protein>
    <submittedName>
        <fullName evidence="10">Uncharacterized protein</fullName>
    </submittedName>
</protein>
<dbReference type="GO" id="GO:0051792">
    <property type="term" value="P:medium-chain fatty acid biosynthetic process"/>
    <property type="evidence" value="ECO:0007669"/>
    <property type="project" value="TreeGrafter"/>
</dbReference>
<sequence length="406" mass="45863">MSDLPALLLLALVVLYVILKFLNVVEPARAPKLFFRRAGRGDRLVTQIVNLCPILQQRYVPPLLWGKNGHLHTFVFSKLSPKIECRATRQHSVKLEDNSTVIFDIFEPCPDEKSELTGDYTIVVVPGIANDSSGAYVLLLCKYATKLGCRVVVLNHLGVLPGVKLTSKRIFTYGSTTELDAMVRYTTENYPNTKLLGVGFSLGGNILVKYLGENPEHQRNFICAISLCQGYDILKACPAMEEWDGLRRGYNWLITQKVKSVIKRHAQELLGGCSSTPYQEFKRNKVLMATSLKEIDEHFGRKMAGYQSVDDYYKYSSSSYYIDKVEIPMLLVNSQDDPLVPEELLETPKKYVNRPNSKALFVLSQFGGHLGFYEGGLFRRATQTWLNKVILQYINAVLTIEEKSIS</sequence>
<dbReference type="Gene3D" id="3.40.50.1820">
    <property type="entry name" value="alpha/beta hydrolase"/>
    <property type="match status" value="1"/>
</dbReference>
<name>A0A7D9I601_PARCT</name>
<dbReference type="GO" id="GO:0051793">
    <property type="term" value="P:medium-chain fatty acid catabolic process"/>
    <property type="evidence" value="ECO:0007669"/>
    <property type="project" value="TreeGrafter"/>
</dbReference>
<evidence type="ECO:0000256" key="7">
    <source>
        <dbReference type="ARBA" id="ARBA00022989"/>
    </source>
</evidence>
<keyword evidence="8" id="KW-0472">Membrane</keyword>
<evidence type="ECO:0000256" key="5">
    <source>
        <dbReference type="ARBA" id="ARBA00022801"/>
    </source>
</evidence>
<dbReference type="GO" id="GO:0046464">
    <property type="term" value="P:acylglycerol catabolic process"/>
    <property type="evidence" value="ECO:0007669"/>
    <property type="project" value="TreeGrafter"/>
</dbReference>
<accession>A0A7D9I601</accession>
<organism evidence="10 11">
    <name type="scientific">Paramuricea clavata</name>
    <name type="common">Red gorgonian</name>
    <name type="synonym">Violescent sea-whip</name>
    <dbReference type="NCBI Taxonomy" id="317549"/>
    <lineage>
        <taxon>Eukaryota</taxon>
        <taxon>Metazoa</taxon>
        <taxon>Cnidaria</taxon>
        <taxon>Anthozoa</taxon>
        <taxon>Octocorallia</taxon>
        <taxon>Malacalcyonacea</taxon>
        <taxon>Plexauridae</taxon>
        <taxon>Paramuricea</taxon>
    </lineage>
</organism>
<evidence type="ECO:0000256" key="2">
    <source>
        <dbReference type="ARBA" id="ARBA00010884"/>
    </source>
</evidence>
<dbReference type="PANTHER" id="PTHR10794">
    <property type="entry name" value="ABHYDROLASE DOMAIN-CONTAINING PROTEIN"/>
    <property type="match status" value="1"/>
</dbReference>
<evidence type="ECO:0000256" key="3">
    <source>
        <dbReference type="ARBA" id="ARBA00022487"/>
    </source>
</evidence>
<dbReference type="GO" id="GO:0036126">
    <property type="term" value="C:sperm flagellum"/>
    <property type="evidence" value="ECO:0007669"/>
    <property type="project" value="TreeGrafter"/>
</dbReference>
<dbReference type="EMBL" id="CACRXK020003333">
    <property type="protein sequence ID" value="CAB3998363.1"/>
    <property type="molecule type" value="Genomic_DNA"/>
</dbReference>
<keyword evidence="7" id="KW-1133">Transmembrane helix</keyword>
<evidence type="ECO:0000256" key="1">
    <source>
        <dbReference type="ARBA" id="ARBA00004606"/>
    </source>
</evidence>
<keyword evidence="5" id="KW-0378">Hydrolase</keyword>
<proteinExistence type="inferred from homology"/>
<dbReference type="Proteomes" id="UP001152795">
    <property type="component" value="Unassembled WGS sequence"/>
</dbReference>
<dbReference type="GO" id="GO:0047372">
    <property type="term" value="F:monoacylglycerol lipase activity"/>
    <property type="evidence" value="ECO:0007669"/>
    <property type="project" value="TreeGrafter"/>
</dbReference>
<dbReference type="AlphaFoldDB" id="A0A7D9I601"/>